<dbReference type="PROSITE" id="PS50082">
    <property type="entry name" value="WD_REPEATS_2"/>
    <property type="match status" value="1"/>
</dbReference>
<keyword evidence="11" id="KW-1185">Reference proteome</keyword>
<dbReference type="InterPro" id="IPR036322">
    <property type="entry name" value="WD40_repeat_dom_sf"/>
</dbReference>
<feature type="repeat" description="WD" evidence="8">
    <location>
        <begin position="282"/>
        <end position="323"/>
    </location>
</feature>
<dbReference type="GeneID" id="73381684"/>
<dbReference type="RefSeq" id="XP_049178927.1">
    <property type="nucleotide sequence ID" value="XM_049325469.1"/>
</dbReference>
<dbReference type="PROSITE" id="PS50294">
    <property type="entry name" value="WD_REPEATS_REGION"/>
    <property type="match status" value="1"/>
</dbReference>
<dbReference type="EMBL" id="JAHUZD010000137">
    <property type="protein sequence ID" value="KAI3403180.2"/>
    <property type="molecule type" value="Genomic_DNA"/>
</dbReference>
<dbReference type="GO" id="GO:0045943">
    <property type="term" value="P:positive regulation of transcription by RNA polymerase I"/>
    <property type="evidence" value="ECO:0007669"/>
    <property type="project" value="InterPro"/>
</dbReference>
<evidence type="ECO:0000256" key="7">
    <source>
        <dbReference type="ARBA" id="ARBA00023242"/>
    </source>
</evidence>
<dbReference type="InterPro" id="IPR011044">
    <property type="entry name" value="Quino_amine_DH_bsu"/>
</dbReference>
<dbReference type="InterPro" id="IPR053826">
    <property type="entry name" value="WDR75"/>
</dbReference>
<keyword evidence="3" id="KW-0698">rRNA processing</keyword>
<dbReference type="PANTHER" id="PTHR44215">
    <property type="entry name" value="WD REPEAT-CONTAINING PROTEIN 75"/>
    <property type="match status" value="1"/>
</dbReference>
<dbReference type="AlphaFoldDB" id="A0AAI9SUL2"/>
<reference evidence="10" key="1">
    <citation type="journal article" date="2022" name="DNA Res.">
        <title>Genome analysis of five recently described species of the CUG-Ser clade uncovers Candida theae as a new hybrid lineage with pathogenic potential in the Candida parapsilosis species complex.</title>
        <authorList>
            <person name="Mixao V."/>
            <person name="Del Olmo V."/>
            <person name="Hegedusova E."/>
            <person name="Saus E."/>
            <person name="Pryszcz L."/>
            <person name="Cillingova A."/>
            <person name="Nosek J."/>
            <person name="Gabaldon T."/>
        </authorList>
    </citation>
    <scope>NUCLEOTIDE SEQUENCE</scope>
    <source>
        <strain evidence="10">CBS 10844</strain>
    </source>
</reference>
<proteinExistence type="predicted"/>
<dbReference type="Pfam" id="PF23869">
    <property type="entry name" value="Beta-prop_WDR75_1st"/>
    <property type="match status" value="1"/>
</dbReference>
<comment type="subcellular location">
    <subcellularLocation>
        <location evidence="1">Nucleus</location>
        <location evidence="1">Nucleolus</location>
    </subcellularLocation>
</comment>
<evidence type="ECO:0000256" key="2">
    <source>
        <dbReference type="ARBA" id="ARBA00022517"/>
    </source>
</evidence>
<dbReference type="GO" id="GO:2000234">
    <property type="term" value="P:positive regulation of rRNA processing"/>
    <property type="evidence" value="ECO:0007669"/>
    <property type="project" value="TreeGrafter"/>
</dbReference>
<dbReference type="SMART" id="SM00320">
    <property type="entry name" value="WD40"/>
    <property type="match status" value="3"/>
</dbReference>
<evidence type="ECO:0000313" key="10">
    <source>
        <dbReference type="EMBL" id="KAI3403180.2"/>
    </source>
</evidence>
<dbReference type="SUPFAM" id="SSF50978">
    <property type="entry name" value="WD40 repeat-like"/>
    <property type="match status" value="1"/>
</dbReference>
<keyword evidence="5" id="KW-0677">Repeat</keyword>
<dbReference type="GO" id="GO:0006364">
    <property type="term" value="P:rRNA processing"/>
    <property type="evidence" value="ECO:0007669"/>
    <property type="project" value="UniProtKB-KW"/>
</dbReference>
<evidence type="ECO:0000256" key="8">
    <source>
        <dbReference type="PROSITE-ProRule" id="PRU00221"/>
    </source>
</evidence>
<dbReference type="InterPro" id="IPR015943">
    <property type="entry name" value="WD40/YVTN_repeat-like_dom_sf"/>
</dbReference>
<evidence type="ECO:0000256" key="6">
    <source>
        <dbReference type="ARBA" id="ARBA00023163"/>
    </source>
</evidence>
<dbReference type="Gene3D" id="2.130.10.10">
    <property type="entry name" value="YVTN repeat-like/Quinoprotein amine dehydrogenase"/>
    <property type="match status" value="3"/>
</dbReference>
<sequence>MPSATINEWSISIVTGGVPLELPYSQVSASIFSQDGRYLITTLSRQIRVYFVSTRQCIRTIDVDLRDLVDVKLDVTNPNQVILFKSFGEIVIVNYKDKLPNPVVTVTSIQQQLESQSVLSVVCVRHNKYIAVTGKKEKKKNQSWHTRHLISIDRTADSVSTIGEIHNVLQYAVSLDTTKIAFAICDQTILLLDLATYYSNCSSDESPESTSPSPTWGGKKVEELIVKEVIPYQYRSPITSIAVSNDSVIALGTNSGVIQILYGDLMRTNNNNNTEKRQQRLFKWHLDQVNALQFSSDNNYLLSGGIEKVLIFWQLETEKKQFLPRLNGTIEKLSIDIYKNDYITLLLKTDVANFEVLVLSLVDLVSRLSVNTIRPKFANNLKTTLSRTKKKLKKDVNYQNDFNKLKLKYDYTCAFEIHTKTKNLYFPNESSIQAFDIVRNEQNFVQNVASVISTGKVRGESKISDPQISLLKFSNDGEWMCTYDEVTSSEVDSLISTKDKQYALKFWKFNENKEKDKDKDKDKDSRNGVWELTTKIIDPHGKGTAVLSLIPAPSSYFNGVAFLTADNKGSVRVWRPTFPKEAYKVITSTTNFTQNQNKNKSQQIAWTLRKQKPATSNTTFDAVSLAWSDDGSIIFLGHEYSITCIDVKTFEPIPDFNIPILTESKIRSIHFLSNYLVVLSKTRFFVYDLISARLTDLVTKVHSTSGGRNLITIDSRRNLIALAINYYTNYDGQNVEDLTVASKLYIFKPNQLKPVFVKEHTSGIAALRCDSKSFLFIDLECRVGAISSTLLEDIEGTAETQDSGVGSLSEEIKQMLITAQGNVDLMNHRVDVQAQQQQQNGSGQDRDEFESAMSTSEKVVDLHTFQSVFQNLDGLQIETIFDRITDILK</sequence>
<keyword evidence="6" id="KW-0804">Transcription</keyword>
<evidence type="ECO:0000313" key="11">
    <source>
        <dbReference type="Proteomes" id="UP001202479"/>
    </source>
</evidence>
<organism evidence="10 11">
    <name type="scientific">Candida oxycetoniae</name>
    <dbReference type="NCBI Taxonomy" id="497107"/>
    <lineage>
        <taxon>Eukaryota</taxon>
        <taxon>Fungi</taxon>
        <taxon>Dikarya</taxon>
        <taxon>Ascomycota</taxon>
        <taxon>Saccharomycotina</taxon>
        <taxon>Pichiomycetes</taxon>
        <taxon>Debaryomycetaceae</taxon>
        <taxon>Candida/Lodderomyces clade</taxon>
        <taxon>Candida</taxon>
    </lineage>
</organism>
<feature type="region of interest" description="Disordered" evidence="9">
    <location>
        <begin position="834"/>
        <end position="853"/>
    </location>
</feature>
<protein>
    <submittedName>
        <fullName evidence="10">NAN1</fullName>
    </submittedName>
</protein>
<dbReference type="Proteomes" id="UP001202479">
    <property type="component" value="Unassembled WGS sequence"/>
</dbReference>
<gene>
    <name evidence="10" type="ORF">KGF56_004069</name>
</gene>
<keyword evidence="2" id="KW-0690">Ribosome biogenesis</keyword>
<comment type="caution">
    <text evidence="10">The sequence shown here is derived from an EMBL/GenBank/DDBJ whole genome shotgun (WGS) entry which is preliminary data.</text>
</comment>
<evidence type="ECO:0000256" key="9">
    <source>
        <dbReference type="SAM" id="MobiDB-lite"/>
    </source>
</evidence>
<accession>A0AAI9SUL2</accession>
<keyword evidence="4 8" id="KW-0853">WD repeat</keyword>
<evidence type="ECO:0000256" key="4">
    <source>
        <dbReference type="ARBA" id="ARBA00022574"/>
    </source>
</evidence>
<dbReference type="SUPFAM" id="SSF50969">
    <property type="entry name" value="YVTN repeat-like/Quinoprotein amine dehydrogenase"/>
    <property type="match status" value="1"/>
</dbReference>
<evidence type="ECO:0000256" key="3">
    <source>
        <dbReference type="ARBA" id="ARBA00022552"/>
    </source>
</evidence>
<dbReference type="GO" id="GO:0003723">
    <property type="term" value="F:RNA binding"/>
    <property type="evidence" value="ECO:0007669"/>
    <property type="project" value="InterPro"/>
</dbReference>
<keyword evidence="7" id="KW-0539">Nucleus</keyword>
<dbReference type="PANTHER" id="PTHR44215:SF1">
    <property type="entry name" value="WD REPEAT-CONTAINING PROTEIN 75"/>
    <property type="match status" value="1"/>
</dbReference>
<evidence type="ECO:0000256" key="1">
    <source>
        <dbReference type="ARBA" id="ARBA00004604"/>
    </source>
</evidence>
<evidence type="ECO:0000256" key="5">
    <source>
        <dbReference type="ARBA" id="ARBA00022737"/>
    </source>
</evidence>
<dbReference type="InterPro" id="IPR001680">
    <property type="entry name" value="WD40_rpt"/>
</dbReference>
<name>A0AAI9SUL2_9ASCO</name>
<dbReference type="GO" id="GO:0032040">
    <property type="term" value="C:small-subunit processome"/>
    <property type="evidence" value="ECO:0007669"/>
    <property type="project" value="InterPro"/>
</dbReference>